<dbReference type="eggNOG" id="COG2259">
    <property type="taxonomic scope" value="Bacteria"/>
</dbReference>
<feature type="transmembrane region" description="Helical" evidence="7">
    <location>
        <begin position="46"/>
        <end position="64"/>
    </location>
</feature>
<reference evidence="8 9" key="1">
    <citation type="journal article" date="2013" name="PLoS ONE">
        <title>Poles Apart: Arctic and Antarctic Octadecabacter strains Share High Genome Plasticity and a New Type of Xanthorhodopsin.</title>
        <authorList>
            <person name="Vollmers J."/>
            <person name="Voget S."/>
            <person name="Dietrich S."/>
            <person name="Gollnow K."/>
            <person name="Smits M."/>
            <person name="Meyer K."/>
            <person name="Brinkhoff T."/>
            <person name="Simon M."/>
            <person name="Daniel R."/>
        </authorList>
    </citation>
    <scope>NUCLEOTIDE SEQUENCE [LARGE SCALE GENOMIC DNA]</scope>
    <source>
        <strain evidence="8 9">238</strain>
    </source>
</reference>
<feature type="transmembrane region" description="Helical" evidence="7">
    <location>
        <begin position="12"/>
        <end position="34"/>
    </location>
</feature>
<comment type="similarity">
    <text evidence="2">Belongs to the DoxX family.</text>
</comment>
<dbReference type="PANTHER" id="PTHR33452">
    <property type="entry name" value="OXIDOREDUCTASE CATD-RELATED"/>
    <property type="match status" value="1"/>
</dbReference>
<dbReference type="Pfam" id="PF07681">
    <property type="entry name" value="DoxX"/>
    <property type="match status" value="1"/>
</dbReference>
<organism evidence="8 9">
    <name type="scientific">Octadecabacter arcticus 238</name>
    <dbReference type="NCBI Taxonomy" id="391616"/>
    <lineage>
        <taxon>Bacteria</taxon>
        <taxon>Pseudomonadati</taxon>
        <taxon>Pseudomonadota</taxon>
        <taxon>Alphaproteobacteria</taxon>
        <taxon>Rhodobacterales</taxon>
        <taxon>Roseobacteraceae</taxon>
        <taxon>Octadecabacter</taxon>
    </lineage>
</organism>
<evidence type="ECO:0000256" key="7">
    <source>
        <dbReference type="SAM" id="Phobius"/>
    </source>
</evidence>
<evidence type="ECO:0000256" key="2">
    <source>
        <dbReference type="ARBA" id="ARBA00006679"/>
    </source>
</evidence>
<dbReference type="PANTHER" id="PTHR33452:SF1">
    <property type="entry name" value="INNER MEMBRANE PROTEIN YPHA-RELATED"/>
    <property type="match status" value="1"/>
</dbReference>
<keyword evidence="4 7" id="KW-0812">Transmembrane</keyword>
<dbReference type="RefSeq" id="WP_015496914.1">
    <property type="nucleotide sequence ID" value="NC_020908.1"/>
</dbReference>
<evidence type="ECO:0000313" key="9">
    <source>
        <dbReference type="Proteomes" id="UP000004688"/>
    </source>
</evidence>
<keyword evidence="3" id="KW-1003">Cell membrane</keyword>
<feature type="transmembrane region" description="Helical" evidence="7">
    <location>
        <begin position="110"/>
        <end position="129"/>
    </location>
</feature>
<dbReference type="InterPro" id="IPR032808">
    <property type="entry name" value="DoxX"/>
</dbReference>
<dbReference type="HOGENOM" id="CLU_058421_8_3_5"/>
<sequence length="136" mass="13717">MPSVLNYAAPLGRFLLSLIFIISGLGKIAGYAGAAQYMQAMGVPTGLLPVVILTEVACGIALLVGWQARIAAFLLAGFSLLSGILFHLIPAGGLEGMAAQAEITSFLKNVAIAGGLLMVTGTGAGGLSLDARRTGS</sequence>
<comment type="subcellular location">
    <subcellularLocation>
        <location evidence="1">Cell membrane</location>
        <topology evidence="1">Multi-pass membrane protein</topology>
    </subcellularLocation>
</comment>
<evidence type="ECO:0000256" key="5">
    <source>
        <dbReference type="ARBA" id="ARBA00022989"/>
    </source>
</evidence>
<protein>
    <submittedName>
        <fullName evidence="8">Putative YphA family inner membrane protein</fullName>
    </submittedName>
</protein>
<evidence type="ECO:0000313" key="8">
    <source>
        <dbReference type="EMBL" id="AGI73934.1"/>
    </source>
</evidence>
<dbReference type="GO" id="GO:0005886">
    <property type="term" value="C:plasma membrane"/>
    <property type="evidence" value="ECO:0007669"/>
    <property type="project" value="UniProtKB-SubCell"/>
</dbReference>
<proteinExistence type="inferred from homology"/>
<keyword evidence="9" id="KW-1185">Reference proteome</keyword>
<dbReference type="OrthoDB" id="9810206at2"/>
<dbReference type="STRING" id="391616.OA238_c39980"/>
<dbReference type="EMBL" id="CP003742">
    <property type="protein sequence ID" value="AGI73934.1"/>
    <property type="molecule type" value="Genomic_DNA"/>
</dbReference>
<dbReference type="Proteomes" id="UP000004688">
    <property type="component" value="Chromosome"/>
</dbReference>
<evidence type="ECO:0000256" key="6">
    <source>
        <dbReference type="ARBA" id="ARBA00023136"/>
    </source>
</evidence>
<dbReference type="InterPro" id="IPR051907">
    <property type="entry name" value="DoxX-like_oxidoreductase"/>
</dbReference>
<keyword evidence="6 7" id="KW-0472">Membrane</keyword>
<evidence type="ECO:0000256" key="1">
    <source>
        <dbReference type="ARBA" id="ARBA00004651"/>
    </source>
</evidence>
<evidence type="ECO:0000256" key="4">
    <source>
        <dbReference type="ARBA" id="ARBA00022692"/>
    </source>
</evidence>
<accession>M9RMX4</accession>
<keyword evidence="5 7" id="KW-1133">Transmembrane helix</keyword>
<gene>
    <name evidence="8" type="ORF">OA238_c39980</name>
</gene>
<dbReference type="KEGG" id="oar:OA238_c39980"/>
<name>M9RMX4_9RHOB</name>
<feature type="transmembrane region" description="Helical" evidence="7">
    <location>
        <begin position="70"/>
        <end position="89"/>
    </location>
</feature>
<dbReference type="AlphaFoldDB" id="M9RMX4"/>
<evidence type="ECO:0000256" key="3">
    <source>
        <dbReference type="ARBA" id="ARBA00022475"/>
    </source>
</evidence>